<keyword evidence="7 9" id="KW-1133">Transmembrane helix</keyword>
<accession>A0A8J8Q3A9</accession>
<feature type="transmembrane region" description="Helical" evidence="9">
    <location>
        <begin position="363"/>
        <end position="386"/>
    </location>
</feature>
<keyword evidence="4 9" id="KW-0813">Transport</keyword>
<evidence type="ECO:0000313" key="11">
    <source>
        <dbReference type="Proteomes" id="UP000766904"/>
    </source>
</evidence>
<evidence type="ECO:0000256" key="2">
    <source>
        <dbReference type="ARBA" id="ARBA00004141"/>
    </source>
</evidence>
<comment type="similarity">
    <text evidence="3 9">Belongs to the inorganic phosphate transporter (PiT) (TC 2.A.20) family.</text>
</comment>
<dbReference type="OrthoDB" id="101311at2157"/>
<evidence type="ECO:0000256" key="8">
    <source>
        <dbReference type="ARBA" id="ARBA00023136"/>
    </source>
</evidence>
<dbReference type="InterPro" id="IPR001204">
    <property type="entry name" value="Phos_transporter"/>
</dbReference>
<sequence length="387" mass="40073">MVETVLLVGIVASVFVGFNIGGSSTGIAWGPAVGAGLLKKTSAAALMTFFVFLGGATVGRNVMETLSGDIITIEISLAAGVAVLFFIGLGILIANVFGVPVPTSMVTVGAIVGLGLATGTTNFETIGWIVSWWIVTPVLGLWIGAFIGRYIYPELNRRFEIRASDGSLLTLDRTGSVPRPALGPNTTFQELGGTIVVFVIGCYMAFSAGASNVPNAVAPLVSSGALEANPAIIIATVAIGLGGFTIARRTMESVGSELSDIPLLAALIVMITAATITTLLSWAGIPISLVMASVMTIVGLGWGRATRPITAREAIRGETDAELSMGALTAEPEAPVTKIGEDESEEALDAGDLFNPRAIVKYVSMWIIGPSMSTLLAYGFFVVVPFV</sequence>
<dbReference type="RefSeq" id="WP_148856761.1">
    <property type="nucleotide sequence ID" value="NZ_PHNJ01000002.1"/>
</dbReference>
<comment type="caution">
    <text evidence="10">The sequence shown here is derived from an EMBL/GenBank/DDBJ whole genome shotgun (WGS) entry which is preliminary data.</text>
</comment>
<keyword evidence="5 9" id="KW-0592">Phosphate transport</keyword>
<reference evidence="10" key="1">
    <citation type="submission" date="2017-11" db="EMBL/GenBank/DDBJ databases">
        <authorList>
            <person name="Kajale S.C."/>
            <person name="Sharma A."/>
        </authorList>
    </citation>
    <scope>NUCLEOTIDE SEQUENCE</scope>
    <source>
        <strain evidence="10">LS1_42</strain>
    </source>
</reference>
<feature type="transmembrane region" description="Helical" evidence="9">
    <location>
        <begin position="191"/>
        <end position="208"/>
    </location>
</feature>
<evidence type="ECO:0000256" key="4">
    <source>
        <dbReference type="ARBA" id="ARBA00022448"/>
    </source>
</evidence>
<evidence type="ECO:0000313" key="10">
    <source>
        <dbReference type="EMBL" id="TYL39626.1"/>
    </source>
</evidence>
<dbReference type="AlphaFoldDB" id="A0A8J8Q3A9"/>
<feature type="transmembrane region" description="Helical" evidence="9">
    <location>
        <begin position="258"/>
        <end position="276"/>
    </location>
</feature>
<feature type="transmembrane region" description="Helical" evidence="9">
    <location>
        <begin position="75"/>
        <end position="97"/>
    </location>
</feature>
<dbReference type="Proteomes" id="UP000766904">
    <property type="component" value="Unassembled WGS sequence"/>
</dbReference>
<comment type="subcellular location">
    <subcellularLocation>
        <location evidence="2 9">Membrane</location>
        <topology evidence="2 9">Multi-pass membrane protein</topology>
    </subcellularLocation>
</comment>
<evidence type="ECO:0000256" key="7">
    <source>
        <dbReference type="ARBA" id="ARBA00022989"/>
    </source>
</evidence>
<feature type="transmembrane region" description="Helical" evidence="9">
    <location>
        <begin position="282"/>
        <end position="302"/>
    </location>
</feature>
<feature type="transmembrane region" description="Helical" evidence="9">
    <location>
        <begin position="44"/>
        <end position="63"/>
    </location>
</feature>
<comment type="function">
    <text evidence="1">Potential transporter for phosphate.</text>
</comment>
<dbReference type="GO" id="GO:0016020">
    <property type="term" value="C:membrane"/>
    <property type="evidence" value="ECO:0007669"/>
    <property type="project" value="UniProtKB-SubCell"/>
</dbReference>
<evidence type="ECO:0000256" key="6">
    <source>
        <dbReference type="ARBA" id="ARBA00022692"/>
    </source>
</evidence>
<keyword evidence="6 9" id="KW-0812">Transmembrane</keyword>
<gene>
    <name evidence="10" type="ORF">CV102_04880</name>
</gene>
<evidence type="ECO:0000256" key="5">
    <source>
        <dbReference type="ARBA" id="ARBA00022592"/>
    </source>
</evidence>
<keyword evidence="11" id="KW-1185">Reference proteome</keyword>
<organism evidence="10 11">
    <name type="scientific">Natronococcus pandeyae</name>
    <dbReference type="NCBI Taxonomy" id="2055836"/>
    <lineage>
        <taxon>Archaea</taxon>
        <taxon>Methanobacteriati</taxon>
        <taxon>Methanobacteriota</taxon>
        <taxon>Stenosarchaea group</taxon>
        <taxon>Halobacteria</taxon>
        <taxon>Halobacteriales</taxon>
        <taxon>Natrialbaceae</taxon>
        <taxon>Natronococcus</taxon>
    </lineage>
</organism>
<dbReference type="PANTHER" id="PTHR11101">
    <property type="entry name" value="PHOSPHATE TRANSPORTER"/>
    <property type="match status" value="1"/>
</dbReference>
<protein>
    <recommendedName>
        <fullName evidence="9">Phosphate transporter</fullName>
    </recommendedName>
</protein>
<keyword evidence="8 9" id="KW-0472">Membrane</keyword>
<evidence type="ECO:0000256" key="1">
    <source>
        <dbReference type="ARBA" id="ARBA00001981"/>
    </source>
</evidence>
<proteinExistence type="inferred from homology"/>
<feature type="transmembrane region" description="Helical" evidence="9">
    <location>
        <begin position="228"/>
        <end position="246"/>
    </location>
</feature>
<evidence type="ECO:0000256" key="3">
    <source>
        <dbReference type="ARBA" id="ARBA00009916"/>
    </source>
</evidence>
<name>A0A8J8Q3A9_9EURY</name>
<evidence type="ECO:0000256" key="9">
    <source>
        <dbReference type="RuleBase" id="RU363058"/>
    </source>
</evidence>
<dbReference type="GO" id="GO:0035435">
    <property type="term" value="P:phosphate ion transmembrane transport"/>
    <property type="evidence" value="ECO:0007669"/>
    <property type="project" value="TreeGrafter"/>
</dbReference>
<dbReference type="EMBL" id="PHNJ01000002">
    <property type="protein sequence ID" value="TYL39626.1"/>
    <property type="molecule type" value="Genomic_DNA"/>
</dbReference>
<dbReference type="Pfam" id="PF01384">
    <property type="entry name" value="PHO4"/>
    <property type="match status" value="1"/>
</dbReference>
<dbReference type="PANTHER" id="PTHR11101:SF80">
    <property type="entry name" value="PHOSPHATE TRANSPORTER"/>
    <property type="match status" value="1"/>
</dbReference>
<dbReference type="GO" id="GO:0005315">
    <property type="term" value="F:phosphate transmembrane transporter activity"/>
    <property type="evidence" value="ECO:0007669"/>
    <property type="project" value="InterPro"/>
</dbReference>
<feature type="transmembrane region" description="Helical" evidence="9">
    <location>
        <begin position="130"/>
        <end position="152"/>
    </location>
</feature>